<reference evidence="2 3" key="1">
    <citation type="journal article" date="2016" name="Mol. Biol. Evol.">
        <title>Comparative Genomics of Early-Diverging Mushroom-Forming Fungi Provides Insights into the Origins of Lignocellulose Decay Capabilities.</title>
        <authorList>
            <person name="Nagy L.G."/>
            <person name="Riley R."/>
            <person name="Tritt A."/>
            <person name="Adam C."/>
            <person name="Daum C."/>
            <person name="Floudas D."/>
            <person name="Sun H."/>
            <person name="Yadav J.S."/>
            <person name="Pangilinan J."/>
            <person name="Larsson K.H."/>
            <person name="Matsuura K."/>
            <person name="Barry K."/>
            <person name="Labutti K."/>
            <person name="Kuo R."/>
            <person name="Ohm R.A."/>
            <person name="Bhattacharya S.S."/>
            <person name="Shirouzu T."/>
            <person name="Yoshinaga Y."/>
            <person name="Martin F.M."/>
            <person name="Grigoriev I.V."/>
            <person name="Hibbett D.S."/>
        </authorList>
    </citation>
    <scope>NUCLEOTIDE SEQUENCE [LARGE SCALE GENOMIC DNA]</scope>
    <source>
        <strain evidence="2 3">HHB12029</strain>
    </source>
</reference>
<evidence type="ECO:0000313" key="3">
    <source>
        <dbReference type="Proteomes" id="UP000077266"/>
    </source>
</evidence>
<organism evidence="2 3">
    <name type="scientific">Exidia glandulosa HHB12029</name>
    <dbReference type="NCBI Taxonomy" id="1314781"/>
    <lineage>
        <taxon>Eukaryota</taxon>
        <taxon>Fungi</taxon>
        <taxon>Dikarya</taxon>
        <taxon>Basidiomycota</taxon>
        <taxon>Agaricomycotina</taxon>
        <taxon>Agaricomycetes</taxon>
        <taxon>Auriculariales</taxon>
        <taxon>Exidiaceae</taxon>
        <taxon>Exidia</taxon>
    </lineage>
</organism>
<feature type="region of interest" description="Disordered" evidence="1">
    <location>
        <begin position="1"/>
        <end position="193"/>
    </location>
</feature>
<feature type="compositionally biased region" description="Low complexity" evidence="1">
    <location>
        <begin position="142"/>
        <end position="152"/>
    </location>
</feature>
<evidence type="ECO:0000313" key="2">
    <source>
        <dbReference type="EMBL" id="KZV82393.1"/>
    </source>
</evidence>
<proteinExistence type="predicted"/>
<gene>
    <name evidence="2" type="ORF">EXIGLDRAFT_729782</name>
</gene>
<dbReference type="InParanoid" id="A0A165CG59"/>
<feature type="compositionally biased region" description="Low complexity" evidence="1">
    <location>
        <begin position="92"/>
        <end position="105"/>
    </location>
</feature>
<dbReference type="Proteomes" id="UP000077266">
    <property type="component" value="Unassembled WGS sequence"/>
</dbReference>
<keyword evidence="3" id="KW-1185">Reference proteome</keyword>
<evidence type="ECO:0000256" key="1">
    <source>
        <dbReference type="SAM" id="MobiDB-lite"/>
    </source>
</evidence>
<dbReference type="EMBL" id="KV426327">
    <property type="protein sequence ID" value="KZV82393.1"/>
    <property type="molecule type" value="Genomic_DNA"/>
</dbReference>
<protein>
    <submittedName>
        <fullName evidence="2">Uncharacterized protein</fullName>
    </submittedName>
</protein>
<name>A0A165CG59_EXIGL</name>
<feature type="compositionally biased region" description="Acidic residues" evidence="1">
    <location>
        <begin position="80"/>
        <end position="89"/>
    </location>
</feature>
<dbReference type="AlphaFoldDB" id="A0A165CG59"/>
<accession>A0A165CG59</accession>
<sequence>MAARALHGHREHERRATVPPDFIETAPTPKLDATPKPSLSEFPLPPSDDSYLLSVDRRSSVSDPRSAPAWIRDFAHESESALDDDDDDASTGLLSPLPSSLPPGSRRASSVFPSSGGAYDHPGQFTHRHRPSGSGSFDYRASISTYSSGSASLRPSMEGSLRPSMEGSLRPSMESSLRPSMDGAPRVRKDSLPRKMAQRLRGLFNPETEPPVPVLVLERKERVSMQRTRVGRGYAPMRRSISGST</sequence>